<sequence length="120" mass="13721">SDSEKELTKKIRSMITDPKRIKLTDPGHPDVCNVFDYYKVFGAQQIDDVREWCEQASKGCSDCKVNLAQKIQKQLAPIVEKRSELVKDIDRVKDILSDGQKKAQVIARQTINEVKELVFV</sequence>
<evidence type="ECO:0000256" key="8">
    <source>
        <dbReference type="ARBA" id="ARBA00049929"/>
    </source>
</evidence>
<evidence type="ECO:0000256" key="2">
    <source>
        <dbReference type="ARBA" id="ARBA00013161"/>
    </source>
</evidence>
<reference evidence="9" key="1">
    <citation type="submission" date="2018-06" db="EMBL/GenBank/DDBJ databases">
        <authorList>
            <person name="Zhirakovskaya E."/>
        </authorList>
    </citation>
    <scope>NUCLEOTIDE SEQUENCE</scope>
</reference>
<evidence type="ECO:0000256" key="3">
    <source>
        <dbReference type="ARBA" id="ARBA00022598"/>
    </source>
</evidence>
<dbReference type="GO" id="GO:0006436">
    <property type="term" value="P:tryptophanyl-tRNA aminoacylation"/>
    <property type="evidence" value="ECO:0007669"/>
    <property type="project" value="TreeGrafter"/>
</dbReference>
<protein>
    <recommendedName>
        <fullName evidence="2">tryptophan--tRNA ligase</fullName>
        <ecNumber evidence="2">6.1.1.2</ecNumber>
    </recommendedName>
</protein>
<dbReference type="Pfam" id="PF00579">
    <property type="entry name" value="tRNA-synt_1b"/>
    <property type="match status" value="1"/>
</dbReference>
<dbReference type="AlphaFoldDB" id="A0A3B0TKN0"/>
<keyword evidence="6" id="KW-0648">Protein biosynthesis</keyword>
<evidence type="ECO:0000256" key="7">
    <source>
        <dbReference type="ARBA" id="ARBA00023146"/>
    </source>
</evidence>
<evidence type="ECO:0000256" key="1">
    <source>
        <dbReference type="ARBA" id="ARBA00005594"/>
    </source>
</evidence>
<comment type="catalytic activity">
    <reaction evidence="8">
        <text>tRNA(Trp) + L-tryptophan + ATP = L-tryptophyl-tRNA(Trp) + AMP + diphosphate + H(+)</text>
        <dbReference type="Rhea" id="RHEA:24080"/>
        <dbReference type="Rhea" id="RHEA-COMP:9671"/>
        <dbReference type="Rhea" id="RHEA-COMP:9705"/>
        <dbReference type="ChEBI" id="CHEBI:15378"/>
        <dbReference type="ChEBI" id="CHEBI:30616"/>
        <dbReference type="ChEBI" id="CHEBI:33019"/>
        <dbReference type="ChEBI" id="CHEBI:57912"/>
        <dbReference type="ChEBI" id="CHEBI:78442"/>
        <dbReference type="ChEBI" id="CHEBI:78535"/>
        <dbReference type="ChEBI" id="CHEBI:456215"/>
        <dbReference type="EC" id="6.1.1.2"/>
    </reaction>
</comment>
<feature type="non-terminal residue" evidence="9">
    <location>
        <position position="1"/>
    </location>
</feature>
<keyword evidence="4" id="KW-0547">Nucleotide-binding</keyword>
<keyword evidence="5" id="KW-0067">ATP-binding</keyword>
<dbReference type="EC" id="6.1.1.2" evidence="2"/>
<dbReference type="SUPFAM" id="SSF52374">
    <property type="entry name" value="Nucleotidylyl transferase"/>
    <property type="match status" value="1"/>
</dbReference>
<dbReference type="GO" id="GO:0005829">
    <property type="term" value="C:cytosol"/>
    <property type="evidence" value="ECO:0007669"/>
    <property type="project" value="TreeGrafter"/>
</dbReference>
<dbReference type="PANTHER" id="PTHR43766:SF1">
    <property type="entry name" value="TRYPTOPHAN--TRNA LIGASE, MITOCHONDRIAL"/>
    <property type="match status" value="1"/>
</dbReference>
<dbReference type="InterPro" id="IPR050203">
    <property type="entry name" value="Trp-tRNA_synthetase"/>
</dbReference>
<evidence type="ECO:0000256" key="5">
    <source>
        <dbReference type="ARBA" id="ARBA00022840"/>
    </source>
</evidence>
<dbReference type="Gene3D" id="1.10.240.10">
    <property type="entry name" value="Tyrosyl-Transfer RNA Synthetase"/>
    <property type="match status" value="1"/>
</dbReference>
<keyword evidence="3" id="KW-0436">Ligase</keyword>
<dbReference type="EMBL" id="UOEN01000423">
    <property type="protein sequence ID" value="VAW18578.1"/>
    <property type="molecule type" value="Genomic_DNA"/>
</dbReference>
<name>A0A3B0TKN0_9ZZZZ</name>
<organism evidence="9">
    <name type="scientific">hydrothermal vent metagenome</name>
    <dbReference type="NCBI Taxonomy" id="652676"/>
    <lineage>
        <taxon>unclassified sequences</taxon>
        <taxon>metagenomes</taxon>
        <taxon>ecological metagenomes</taxon>
    </lineage>
</organism>
<gene>
    <name evidence="9" type="ORF">MNBD_BACTEROID05-99</name>
</gene>
<accession>A0A3B0TKN0</accession>
<dbReference type="GO" id="GO:0005524">
    <property type="term" value="F:ATP binding"/>
    <property type="evidence" value="ECO:0007669"/>
    <property type="project" value="UniProtKB-KW"/>
</dbReference>
<comment type="similarity">
    <text evidence="1">Belongs to the class-I aminoacyl-tRNA synthetase family.</text>
</comment>
<dbReference type="PANTHER" id="PTHR43766">
    <property type="entry name" value="TRYPTOPHAN--TRNA LIGASE, MITOCHONDRIAL"/>
    <property type="match status" value="1"/>
</dbReference>
<evidence type="ECO:0000313" key="9">
    <source>
        <dbReference type="EMBL" id="VAW18578.1"/>
    </source>
</evidence>
<proteinExistence type="inferred from homology"/>
<dbReference type="FunFam" id="1.10.240.10:FF:000005">
    <property type="entry name" value="Tryptophan--tRNA ligase"/>
    <property type="match status" value="1"/>
</dbReference>
<evidence type="ECO:0000256" key="4">
    <source>
        <dbReference type="ARBA" id="ARBA00022741"/>
    </source>
</evidence>
<keyword evidence="7" id="KW-0030">Aminoacyl-tRNA synthetase</keyword>
<evidence type="ECO:0000256" key="6">
    <source>
        <dbReference type="ARBA" id="ARBA00022917"/>
    </source>
</evidence>
<dbReference type="InterPro" id="IPR002305">
    <property type="entry name" value="aa-tRNA-synth_Ic"/>
</dbReference>
<dbReference type="GO" id="GO:0004830">
    <property type="term" value="F:tryptophan-tRNA ligase activity"/>
    <property type="evidence" value="ECO:0007669"/>
    <property type="project" value="UniProtKB-EC"/>
</dbReference>